<keyword evidence="5" id="KW-0067">ATP-binding</keyword>
<dbReference type="InterPro" id="IPR011009">
    <property type="entry name" value="Kinase-like_dom_sf"/>
</dbReference>
<accession>A0AAC9YXF0</accession>
<evidence type="ECO:0000256" key="2">
    <source>
        <dbReference type="ARBA" id="ARBA00022679"/>
    </source>
</evidence>
<dbReference type="RefSeq" id="WP_095697162.1">
    <property type="nucleotide sequence ID" value="NZ_CP016778.1"/>
</dbReference>
<dbReference type="SUPFAM" id="SSF56112">
    <property type="entry name" value="Protein kinase-like (PK-like)"/>
    <property type="match status" value="1"/>
</dbReference>
<evidence type="ECO:0000313" key="7">
    <source>
        <dbReference type="EMBL" id="ASY22953.1"/>
    </source>
</evidence>
<reference evidence="7 8" key="1">
    <citation type="submission" date="2016-07" db="EMBL/GenBank/DDBJ databases">
        <title>High microdiversification within the ubiquitous acI lineage of Actinobacteria.</title>
        <authorList>
            <person name="Neuenschwander S.M."/>
            <person name="Salcher M."/>
            <person name="Ghai R."/>
            <person name="Pernthaler J."/>
        </authorList>
    </citation>
    <scope>NUCLEOTIDE SEQUENCE [LARGE SCALE GENOMIC DNA]</scope>
    <source>
        <strain evidence="7">MMS-IIB-76</strain>
    </source>
</reference>
<dbReference type="PANTHER" id="PTHR34273">
    <property type="entry name" value="METHYLTHIORIBOSE KINASE"/>
    <property type="match status" value="1"/>
</dbReference>
<dbReference type="InterPro" id="IPR008266">
    <property type="entry name" value="Tyr_kinase_AS"/>
</dbReference>
<dbReference type="PROSITE" id="PS00109">
    <property type="entry name" value="PROTEIN_KINASE_TYR"/>
    <property type="match status" value="1"/>
</dbReference>
<evidence type="ECO:0000256" key="3">
    <source>
        <dbReference type="ARBA" id="ARBA00022741"/>
    </source>
</evidence>
<proteinExistence type="inferred from homology"/>
<dbReference type="Gene3D" id="3.90.1200.10">
    <property type="match status" value="1"/>
</dbReference>
<evidence type="ECO:0000313" key="8">
    <source>
        <dbReference type="Proteomes" id="UP000217194"/>
    </source>
</evidence>
<dbReference type="PANTHER" id="PTHR34273:SF2">
    <property type="entry name" value="METHYLTHIORIBOSE KINASE"/>
    <property type="match status" value="1"/>
</dbReference>
<comment type="similarity">
    <text evidence="1">Belongs to the methylthioribose kinase family.</text>
</comment>
<dbReference type="GO" id="GO:0004672">
    <property type="term" value="F:protein kinase activity"/>
    <property type="evidence" value="ECO:0007669"/>
    <property type="project" value="InterPro"/>
</dbReference>
<keyword evidence="2" id="KW-0808">Transferase</keyword>
<dbReference type="Pfam" id="PF01636">
    <property type="entry name" value="APH"/>
    <property type="match status" value="1"/>
</dbReference>
<dbReference type="Proteomes" id="UP000217194">
    <property type="component" value="Chromosome"/>
</dbReference>
<keyword evidence="3" id="KW-0547">Nucleotide-binding</keyword>
<name>A0AAC9YXF0_9ACTN</name>
<keyword evidence="4 7" id="KW-0418">Kinase</keyword>
<gene>
    <name evidence="7" type="ORF">A1sIIB76_05290</name>
</gene>
<dbReference type="Gene3D" id="3.30.200.20">
    <property type="entry name" value="Phosphorylase Kinase, domain 1"/>
    <property type="match status" value="1"/>
</dbReference>
<evidence type="ECO:0000256" key="5">
    <source>
        <dbReference type="ARBA" id="ARBA00022840"/>
    </source>
</evidence>
<evidence type="ECO:0000259" key="6">
    <source>
        <dbReference type="Pfam" id="PF01636"/>
    </source>
</evidence>
<evidence type="ECO:0000256" key="4">
    <source>
        <dbReference type="ARBA" id="ARBA00022777"/>
    </source>
</evidence>
<dbReference type="AlphaFoldDB" id="A0AAC9YXF0"/>
<organism evidence="7 8">
    <name type="scientific">Candidatus Planktophila versatilis</name>
    <dbReference type="NCBI Taxonomy" id="1884905"/>
    <lineage>
        <taxon>Bacteria</taxon>
        <taxon>Bacillati</taxon>
        <taxon>Actinomycetota</taxon>
        <taxon>Actinomycetes</taxon>
        <taxon>Candidatus Nanopelagicales</taxon>
        <taxon>Candidatus Nanopelagicaceae</taxon>
        <taxon>Candidatus Planktophila</taxon>
    </lineage>
</organism>
<protein>
    <submittedName>
        <fullName evidence="7">5-methylthioribose kinase</fullName>
    </submittedName>
</protein>
<feature type="domain" description="Aminoglycoside phosphotransferase" evidence="6">
    <location>
        <begin position="29"/>
        <end position="240"/>
    </location>
</feature>
<dbReference type="InterPro" id="IPR002575">
    <property type="entry name" value="Aminoglycoside_PTrfase"/>
</dbReference>
<dbReference type="GO" id="GO:0005524">
    <property type="term" value="F:ATP binding"/>
    <property type="evidence" value="ECO:0007669"/>
    <property type="project" value="UniProtKB-KW"/>
</dbReference>
<evidence type="ECO:0000256" key="1">
    <source>
        <dbReference type="ARBA" id="ARBA00010165"/>
    </source>
</evidence>
<dbReference type="EMBL" id="CP016778">
    <property type="protein sequence ID" value="ASY22953.1"/>
    <property type="molecule type" value="Genomic_DNA"/>
</dbReference>
<sequence length="331" mass="36716">MSVELLTEDTVVAYLQARGVISDTEKATVEILTGGVSNVVLAVQTPSKDLVLKQALAELKVATKWEADQRRAIVEAHAIETFHALSPQQVPALVDYDPDLFTLVLERVPHSATVWKSDLLQGVIYPEIGAKLGHTLATWHNFGRSSEESRKKFSEDLLFEQLRITPFYGTVAGKNPPLSPRIMSLVKELKSEKTTLVHGDFSPKNIMISEDQDIYILDFEVTHTGNPVFDLAFLTAHLLCKFHREQDSHNRGLLRQTAQDFLKAYDAESEITHAPSLAWHTALIALARVEGTSLVNYLDESAQIGLTKLCKGALSETAPMNLLELFNGESQ</sequence>